<name>A0ABQ2AAU8_9BACT</name>
<dbReference type="EMBL" id="BMGY01000035">
    <property type="protein sequence ID" value="GGH88807.1"/>
    <property type="molecule type" value="Genomic_DNA"/>
</dbReference>
<evidence type="ECO:0000313" key="3">
    <source>
        <dbReference type="Proteomes" id="UP000637774"/>
    </source>
</evidence>
<dbReference type="Proteomes" id="UP000637774">
    <property type="component" value="Unassembled WGS sequence"/>
</dbReference>
<reference evidence="3" key="1">
    <citation type="journal article" date="2019" name="Int. J. Syst. Evol. Microbiol.">
        <title>The Global Catalogue of Microorganisms (GCM) 10K type strain sequencing project: providing services to taxonomists for standard genome sequencing and annotation.</title>
        <authorList>
            <consortium name="The Broad Institute Genomics Platform"/>
            <consortium name="The Broad Institute Genome Sequencing Center for Infectious Disease"/>
            <person name="Wu L."/>
            <person name="Ma J."/>
        </authorList>
    </citation>
    <scope>NUCLEOTIDE SEQUENCE [LARGE SCALE GENOMIC DNA]</scope>
    <source>
        <strain evidence="3">CGMCC 1.14966</strain>
    </source>
</reference>
<organism evidence="2 3">
    <name type="scientific">Hymenobacter frigidus</name>
    <dbReference type="NCBI Taxonomy" id="1524095"/>
    <lineage>
        <taxon>Bacteria</taxon>
        <taxon>Pseudomonadati</taxon>
        <taxon>Bacteroidota</taxon>
        <taxon>Cytophagia</taxon>
        <taxon>Cytophagales</taxon>
        <taxon>Hymenobacteraceae</taxon>
        <taxon>Hymenobacter</taxon>
    </lineage>
</organism>
<protein>
    <recommendedName>
        <fullName evidence="4">Glycoside hydrolase family 1 protein</fullName>
    </recommendedName>
</protein>
<evidence type="ECO:0000313" key="2">
    <source>
        <dbReference type="EMBL" id="GGH88807.1"/>
    </source>
</evidence>
<feature type="region of interest" description="Disordered" evidence="1">
    <location>
        <begin position="96"/>
        <end position="120"/>
    </location>
</feature>
<sequence>MLRVRNDGVPIVGFTWYSLTDQVDWDSALRENNGRMNPVGLYDLDRNIRPVGTAYQPLIADWYQVLPTQSMCLQVPIVMPSEHNYGWAKKQREDVPAYQSVPIPEQDGPAPPTANANVDR</sequence>
<evidence type="ECO:0008006" key="4">
    <source>
        <dbReference type="Google" id="ProtNLM"/>
    </source>
</evidence>
<proteinExistence type="predicted"/>
<comment type="caution">
    <text evidence="2">The sequence shown here is derived from an EMBL/GenBank/DDBJ whole genome shotgun (WGS) entry which is preliminary data.</text>
</comment>
<dbReference type="InterPro" id="IPR017853">
    <property type="entry name" value="GH"/>
</dbReference>
<dbReference type="SUPFAM" id="SSF51445">
    <property type="entry name" value="(Trans)glycosidases"/>
    <property type="match status" value="1"/>
</dbReference>
<accession>A0ABQ2AAU8</accession>
<evidence type="ECO:0000256" key="1">
    <source>
        <dbReference type="SAM" id="MobiDB-lite"/>
    </source>
</evidence>
<gene>
    <name evidence="2" type="ORF">GCM10011495_30930</name>
</gene>
<keyword evidence="3" id="KW-1185">Reference proteome</keyword>